<reference evidence="2 3" key="1">
    <citation type="submission" date="2016-11" db="EMBL/GenBank/DDBJ databases">
        <title>Mixed transmission modes and dynamic genome evolution in an obligate animal-bacterial symbiosis.</title>
        <authorList>
            <person name="Russell S.L."/>
            <person name="Corbett-Detig R.B."/>
            <person name="Cavanaugh C.M."/>
        </authorList>
    </citation>
    <scope>NUCLEOTIDE SEQUENCE [LARGE SCALE GENOMIC DNA]</scope>
    <source>
        <strain evidence="2">Sp-SM6</strain>
    </source>
</reference>
<dbReference type="Proteomes" id="UP000190198">
    <property type="component" value="Unassembled WGS sequence"/>
</dbReference>
<dbReference type="Pfam" id="PF00403">
    <property type="entry name" value="HMA"/>
    <property type="match status" value="1"/>
</dbReference>
<dbReference type="RefSeq" id="WP_167367238.1">
    <property type="nucleotide sequence ID" value="NZ_MPRK01000062.1"/>
</dbReference>
<organism evidence="2 3">
    <name type="scientific">Solemya elarraichensis gill symbiont</name>
    <dbReference type="NCBI Taxonomy" id="1918949"/>
    <lineage>
        <taxon>Bacteria</taxon>
        <taxon>Pseudomonadati</taxon>
        <taxon>Pseudomonadota</taxon>
        <taxon>Gammaproteobacteria</taxon>
        <taxon>sulfur-oxidizing symbionts</taxon>
    </lineage>
</organism>
<dbReference type="CDD" id="cd00371">
    <property type="entry name" value="HMA"/>
    <property type="match status" value="1"/>
</dbReference>
<keyword evidence="3" id="KW-1185">Reference proteome</keyword>
<name>A0A1T2L8L4_9GAMM</name>
<proteinExistence type="predicted"/>
<evidence type="ECO:0000313" key="2">
    <source>
        <dbReference type="EMBL" id="OOZ41443.1"/>
    </source>
</evidence>
<dbReference type="AlphaFoldDB" id="A0A1T2L8L4"/>
<dbReference type="InterPro" id="IPR006121">
    <property type="entry name" value="HMA_dom"/>
</dbReference>
<dbReference type="InterPro" id="IPR036163">
    <property type="entry name" value="HMA_dom_sf"/>
</dbReference>
<accession>A0A1T2L8L4</accession>
<comment type="caution">
    <text evidence="2">The sequence shown here is derived from an EMBL/GenBank/DDBJ whole genome shotgun (WGS) entry which is preliminary data.</text>
</comment>
<dbReference type="EMBL" id="MPRK01000062">
    <property type="protein sequence ID" value="OOZ41443.1"/>
    <property type="molecule type" value="Genomic_DNA"/>
</dbReference>
<feature type="domain" description="HMA" evidence="1">
    <location>
        <begin position="5"/>
        <end position="57"/>
    </location>
</feature>
<dbReference type="GO" id="GO:0046872">
    <property type="term" value="F:metal ion binding"/>
    <property type="evidence" value="ECO:0007669"/>
    <property type="project" value="InterPro"/>
</dbReference>
<dbReference type="Gene3D" id="3.30.70.100">
    <property type="match status" value="1"/>
</dbReference>
<protein>
    <recommendedName>
        <fullName evidence="1">HMA domain-containing protein</fullName>
    </recommendedName>
</protein>
<gene>
    <name evidence="2" type="ORF">BOW52_04610</name>
</gene>
<dbReference type="SUPFAM" id="SSF55008">
    <property type="entry name" value="HMA, heavy metal-associated domain"/>
    <property type="match status" value="1"/>
</dbReference>
<sequence length="64" mass="6953">MSFSVDVENVRCGGCASIIRKAFNDKVEVDVDTGRLLFDLDESERQQVAETLKSLGYPEVGSAG</sequence>
<evidence type="ECO:0000313" key="3">
    <source>
        <dbReference type="Proteomes" id="UP000190198"/>
    </source>
</evidence>
<evidence type="ECO:0000259" key="1">
    <source>
        <dbReference type="Pfam" id="PF00403"/>
    </source>
</evidence>